<gene>
    <name evidence="7" type="ordered locus">Csal_0275</name>
</gene>
<name>Q1R0X0_CHRI1</name>
<dbReference type="InterPro" id="IPR001387">
    <property type="entry name" value="Cro/C1-type_HTH"/>
</dbReference>
<organism evidence="7 8">
    <name type="scientific">Chromohalobacter israelensis (strain ATCC BAA-138 / DSM 3043 / CIP 106854 / NCIMB 13768 / 1H11)</name>
    <name type="common">Chromohalobacter salexigens</name>
    <dbReference type="NCBI Taxonomy" id="290398"/>
    <lineage>
        <taxon>Bacteria</taxon>
        <taxon>Pseudomonadati</taxon>
        <taxon>Pseudomonadota</taxon>
        <taxon>Gammaproteobacteria</taxon>
        <taxon>Oceanospirillales</taxon>
        <taxon>Halomonadaceae</taxon>
        <taxon>Chromohalobacter</taxon>
    </lineage>
</organism>
<dbReference type="InterPro" id="IPR010982">
    <property type="entry name" value="Lambda_DNA-bd_dom_sf"/>
</dbReference>
<dbReference type="KEGG" id="csa:Csal_0275"/>
<evidence type="ECO:0000256" key="1">
    <source>
        <dbReference type="ARBA" id="ARBA00023015"/>
    </source>
</evidence>
<dbReference type="eggNOG" id="COG1609">
    <property type="taxonomic scope" value="Bacteria"/>
</dbReference>
<dbReference type="PANTHER" id="PTHR30146:SF145">
    <property type="entry name" value="RIBOSE OPERON REPRESSOR"/>
    <property type="match status" value="1"/>
</dbReference>
<evidence type="ECO:0000313" key="8">
    <source>
        <dbReference type="Proteomes" id="UP000000239"/>
    </source>
</evidence>
<reference evidence="7 8" key="1">
    <citation type="journal article" date="2011" name="Stand. Genomic Sci.">
        <title>Complete genome sequence of the halophilic and highly halotolerant Chromohalobacter salexigens type strain (1H11(T)).</title>
        <authorList>
            <person name="Copeland A."/>
            <person name="O'Connor K."/>
            <person name="Lucas S."/>
            <person name="Lapidus A."/>
            <person name="Berry K.W."/>
            <person name="Detter J.C."/>
            <person name="Del Rio T.G."/>
            <person name="Hammon N."/>
            <person name="Dalin E."/>
            <person name="Tice H."/>
            <person name="Pitluck S."/>
            <person name="Bruce D."/>
            <person name="Goodwin L."/>
            <person name="Han C."/>
            <person name="Tapia R."/>
            <person name="Saunders E."/>
            <person name="Schmutz J."/>
            <person name="Brettin T."/>
            <person name="Larimer F."/>
            <person name="Land M."/>
            <person name="Hauser L."/>
            <person name="Vargas C."/>
            <person name="Nieto J.J."/>
            <person name="Kyrpides N.C."/>
            <person name="Ivanova N."/>
            <person name="Goker M."/>
            <person name="Klenk H.P."/>
            <person name="Csonka L.N."/>
            <person name="Woyke T."/>
        </authorList>
    </citation>
    <scope>NUCLEOTIDE SEQUENCE [LARGE SCALE GENOMIC DNA]</scope>
    <source>
        <strain evidence="8">ATCC BAA-138 / DSM 3043 / CIP 106854 / NCIMB 13768 / 1H11</strain>
    </source>
</reference>
<dbReference type="Gene3D" id="3.40.50.2300">
    <property type="match status" value="2"/>
</dbReference>
<dbReference type="STRING" id="290398.Csal_0275"/>
<dbReference type="RefSeq" id="WP_011505584.1">
    <property type="nucleotide sequence ID" value="NC_007963.1"/>
</dbReference>
<evidence type="ECO:0000259" key="6">
    <source>
        <dbReference type="PROSITE" id="PS50943"/>
    </source>
</evidence>
<dbReference type="CDD" id="cd01392">
    <property type="entry name" value="HTH_LacI"/>
    <property type="match status" value="1"/>
</dbReference>
<dbReference type="GeneID" id="95333021"/>
<dbReference type="InterPro" id="IPR028082">
    <property type="entry name" value="Peripla_BP_I"/>
</dbReference>
<dbReference type="PROSITE" id="PS50943">
    <property type="entry name" value="HTH_CROC1"/>
    <property type="match status" value="1"/>
</dbReference>
<protein>
    <submittedName>
        <fullName evidence="7">Transcriptional regulator, LacI family</fullName>
    </submittedName>
</protein>
<dbReference type="Pfam" id="PF13377">
    <property type="entry name" value="Peripla_BP_3"/>
    <property type="match status" value="1"/>
</dbReference>
<dbReference type="PROSITE" id="PS50932">
    <property type="entry name" value="HTH_LACI_2"/>
    <property type="match status" value="1"/>
</dbReference>
<dbReference type="Gene3D" id="1.10.260.40">
    <property type="entry name" value="lambda repressor-like DNA-binding domains"/>
    <property type="match status" value="1"/>
</dbReference>
<dbReference type="SUPFAM" id="SSF53822">
    <property type="entry name" value="Periplasmic binding protein-like I"/>
    <property type="match status" value="1"/>
</dbReference>
<dbReference type="GO" id="GO:0000976">
    <property type="term" value="F:transcription cis-regulatory region binding"/>
    <property type="evidence" value="ECO:0007669"/>
    <property type="project" value="TreeGrafter"/>
</dbReference>
<dbReference type="PANTHER" id="PTHR30146">
    <property type="entry name" value="LACI-RELATED TRANSCRIPTIONAL REPRESSOR"/>
    <property type="match status" value="1"/>
</dbReference>
<feature type="region of interest" description="Disordered" evidence="4">
    <location>
        <begin position="318"/>
        <end position="349"/>
    </location>
</feature>
<dbReference type="AlphaFoldDB" id="Q1R0X0"/>
<dbReference type="InterPro" id="IPR046335">
    <property type="entry name" value="LacI/GalR-like_sensor"/>
</dbReference>
<dbReference type="SUPFAM" id="SSF47413">
    <property type="entry name" value="lambda repressor-like DNA-binding domains"/>
    <property type="match status" value="1"/>
</dbReference>
<dbReference type="SMART" id="SM00354">
    <property type="entry name" value="HTH_LACI"/>
    <property type="match status" value="1"/>
</dbReference>
<keyword evidence="3" id="KW-0804">Transcription</keyword>
<dbReference type="OrthoDB" id="9798934at2"/>
<evidence type="ECO:0000256" key="3">
    <source>
        <dbReference type="ARBA" id="ARBA00023163"/>
    </source>
</evidence>
<dbReference type="Pfam" id="PF00356">
    <property type="entry name" value="LacI"/>
    <property type="match status" value="1"/>
</dbReference>
<dbReference type="CDD" id="cd06283">
    <property type="entry name" value="PBP1_RegR_EndR_KdgR-like"/>
    <property type="match status" value="1"/>
</dbReference>
<evidence type="ECO:0000259" key="5">
    <source>
        <dbReference type="PROSITE" id="PS50932"/>
    </source>
</evidence>
<evidence type="ECO:0000256" key="2">
    <source>
        <dbReference type="ARBA" id="ARBA00023125"/>
    </source>
</evidence>
<sequence>MTRSPTPTILEVAREAGVSKTSVSRYLGGERDRLSPSMQTRIATAITSLGYRPNWMARGLKGGQSRLLGMLVADIRNPFSTAVLHGAEQACRAHGLSLLVCNTDNDAVLERRHLEMLAAYRVEGMIINAAGDPGPALRRFADPRTPVVLLDRQVSDLDADIVGLDNALAIDQAFAHLHAQGYRRLLYVSEPVTEASSRQARLARVEACLARHPEWRGETLGVALEAPGDALATKLRRFVDSRDPAPGAILCANGQVTLAVAQWLREAGVTLGPVGLMGIDELDWCALVGPGITTLAQPTATLGASAVDCLVTRFSPEGRQRPPRRLDYAGTLIPRGSTRRDSAAAPTTDFRSLSCPSLRTF</sequence>
<keyword evidence="1" id="KW-0805">Transcription regulation</keyword>
<dbReference type="PROSITE" id="PS00356">
    <property type="entry name" value="HTH_LACI_1"/>
    <property type="match status" value="1"/>
</dbReference>
<dbReference type="InterPro" id="IPR000843">
    <property type="entry name" value="HTH_LacI"/>
</dbReference>
<keyword evidence="2" id="KW-0238">DNA-binding</keyword>
<feature type="compositionally biased region" description="Basic and acidic residues" evidence="4">
    <location>
        <begin position="318"/>
        <end position="327"/>
    </location>
</feature>
<dbReference type="Proteomes" id="UP000000239">
    <property type="component" value="Chromosome"/>
</dbReference>
<dbReference type="HOGENOM" id="CLU_037628_6_0_6"/>
<keyword evidence="8" id="KW-1185">Reference proteome</keyword>
<evidence type="ECO:0000256" key="4">
    <source>
        <dbReference type="SAM" id="MobiDB-lite"/>
    </source>
</evidence>
<feature type="domain" description="HTH lacI-type" evidence="5">
    <location>
        <begin position="7"/>
        <end position="62"/>
    </location>
</feature>
<evidence type="ECO:0000313" key="7">
    <source>
        <dbReference type="EMBL" id="ABE57638.1"/>
    </source>
</evidence>
<accession>Q1R0X0</accession>
<dbReference type="EMBL" id="CP000285">
    <property type="protein sequence ID" value="ABE57638.1"/>
    <property type="molecule type" value="Genomic_DNA"/>
</dbReference>
<dbReference type="GO" id="GO:0003700">
    <property type="term" value="F:DNA-binding transcription factor activity"/>
    <property type="evidence" value="ECO:0007669"/>
    <property type="project" value="TreeGrafter"/>
</dbReference>
<proteinExistence type="predicted"/>
<feature type="domain" description="HTH cro/C1-type" evidence="6">
    <location>
        <begin position="8"/>
        <end position="52"/>
    </location>
</feature>